<comment type="caution">
    <text evidence="1">The sequence shown here is derived from an EMBL/GenBank/DDBJ whole genome shotgun (WGS) entry which is preliminary data.</text>
</comment>
<dbReference type="OrthoDB" id="4557473at2"/>
<sequence>MYISRLRLIIGTIAAAVGFSLLGAGTAFAVQTHMLNARDSLQSALNELQLAIPDKAGHRVDAISLVQQAIDQVNQGIQAGAQ</sequence>
<name>A0A255DUC8_9MYCO</name>
<proteinExistence type="predicted"/>
<accession>A0A255DUC8</accession>
<dbReference type="EMBL" id="NOZR01000001">
    <property type="protein sequence ID" value="OYN82988.1"/>
    <property type="molecule type" value="Genomic_DNA"/>
</dbReference>
<evidence type="ECO:0000313" key="2">
    <source>
        <dbReference type="Proteomes" id="UP000216063"/>
    </source>
</evidence>
<gene>
    <name evidence="1" type="ORF">CG716_01990</name>
</gene>
<protein>
    <submittedName>
        <fullName evidence="1">Uncharacterized protein</fullName>
    </submittedName>
</protein>
<dbReference type="Proteomes" id="UP000216063">
    <property type="component" value="Unassembled WGS sequence"/>
</dbReference>
<dbReference type="RefSeq" id="WP_094475866.1">
    <property type="nucleotide sequence ID" value="NZ_JACKSC010000388.1"/>
</dbReference>
<dbReference type="AlphaFoldDB" id="A0A255DUC8"/>
<reference evidence="1 2" key="1">
    <citation type="submission" date="2017-07" db="EMBL/GenBank/DDBJ databases">
        <title>The new phylogeny of genus Mycobacterium.</title>
        <authorList>
            <person name="Tortoli E."/>
            <person name="Trovato A."/>
            <person name="Cirillo D.M."/>
        </authorList>
    </citation>
    <scope>NUCLEOTIDE SEQUENCE [LARGE SCALE GENOMIC DNA]</scope>
    <source>
        <strain evidence="1 2">ATCC 33027</strain>
    </source>
</reference>
<organism evidence="1 2">
    <name type="scientific">Mycolicibacterium sphagni</name>
    <dbReference type="NCBI Taxonomy" id="1786"/>
    <lineage>
        <taxon>Bacteria</taxon>
        <taxon>Bacillati</taxon>
        <taxon>Actinomycetota</taxon>
        <taxon>Actinomycetes</taxon>
        <taxon>Mycobacteriales</taxon>
        <taxon>Mycobacteriaceae</taxon>
        <taxon>Mycolicibacterium</taxon>
    </lineage>
</organism>
<evidence type="ECO:0000313" key="1">
    <source>
        <dbReference type="EMBL" id="OYN82988.1"/>
    </source>
</evidence>
<keyword evidence="2" id="KW-1185">Reference proteome</keyword>